<dbReference type="GO" id="GO:0005737">
    <property type="term" value="C:cytoplasm"/>
    <property type="evidence" value="ECO:0007669"/>
    <property type="project" value="TreeGrafter"/>
</dbReference>
<proteinExistence type="predicted"/>
<dbReference type="Proteomes" id="UP000198816">
    <property type="component" value="Unassembled WGS sequence"/>
</dbReference>
<protein>
    <submittedName>
        <fullName evidence="1">Probable phosphoglycerate mutase</fullName>
    </submittedName>
</protein>
<dbReference type="EMBL" id="FNNZ01000028">
    <property type="protein sequence ID" value="SDX46874.1"/>
    <property type="molecule type" value="Genomic_DNA"/>
</dbReference>
<dbReference type="InterPro" id="IPR029033">
    <property type="entry name" value="His_PPase_superfam"/>
</dbReference>
<dbReference type="STRING" id="1058.SAMN05421783_12833"/>
<dbReference type="InterPro" id="IPR013078">
    <property type="entry name" value="His_Pase_superF_clade-1"/>
</dbReference>
<sequence length="199" mass="21909">MSEILVDLIRHGEPVGGARYRGNGTDDRLSPTGWAQMTEALGEAAPWDQIISSPMSRCRVFAADLAGRNGLPLVVDPSLIEVGMGAWEGRARSAVAEEEPDRFAAFYRDPVGERPAGAEPLERLLARVSDAYARHLAAYPGRRLLIVCHAGVMRALVGHLLGADARRWYRIRIDYAGLVRVRHGRFGPSIEWVNARKLS</sequence>
<dbReference type="PANTHER" id="PTHR48100">
    <property type="entry name" value="BROAD-SPECIFICITY PHOSPHATASE YOR283W-RELATED"/>
    <property type="match status" value="1"/>
</dbReference>
<dbReference type="InterPro" id="IPR050275">
    <property type="entry name" value="PGM_Phosphatase"/>
</dbReference>
<keyword evidence="2" id="KW-1185">Reference proteome</keyword>
<dbReference type="CDD" id="cd07067">
    <property type="entry name" value="HP_PGM_like"/>
    <property type="match status" value="1"/>
</dbReference>
<evidence type="ECO:0000313" key="1">
    <source>
        <dbReference type="EMBL" id="SDX46874.1"/>
    </source>
</evidence>
<gene>
    <name evidence="1" type="ORF">SAMN05421783_12833</name>
</gene>
<dbReference type="Gene3D" id="3.40.50.1240">
    <property type="entry name" value="Phosphoglycerate mutase-like"/>
    <property type="match status" value="1"/>
</dbReference>
<reference evidence="2" key="1">
    <citation type="submission" date="2016-10" db="EMBL/GenBank/DDBJ databases">
        <authorList>
            <person name="Varghese N."/>
            <person name="Submissions S."/>
        </authorList>
    </citation>
    <scope>NUCLEOTIDE SEQUENCE [LARGE SCALE GENOMIC DNA]</scope>
    <source>
        <strain evidence="2">DSM 217</strain>
    </source>
</reference>
<dbReference type="PANTHER" id="PTHR48100:SF1">
    <property type="entry name" value="HISTIDINE PHOSPHATASE FAMILY PROTEIN-RELATED"/>
    <property type="match status" value="1"/>
</dbReference>
<dbReference type="Pfam" id="PF00300">
    <property type="entry name" value="His_Phos_1"/>
    <property type="match status" value="1"/>
</dbReference>
<dbReference type="SMART" id="SM00855">
    <property type="entry name" value="PGAM"/>
    <property type="match status" value="1"/>
</dbReference>
<dbReference type="SUPFAM" id="SSF53254">
    <property type="entry name" value="Phosphoglycerate mutase-like"/>
    <property type="match status" value="1"/>
</dbReference>
<accession>A0A1H3BZQ8</accession>
<dbReference type="RefSeq" id="WP_093037032.1">
    <property type="nucleotide sequence ID" value="NZ_FNNZ01000028.1"/>
</dbReference>
<evidence type="ECO:0000313" key="2">
    <source>
        <dbReference type="Proteomes" id="UP000198816"/>
    </source>
</evidence>
<dbReference type="AlphaFoldDB" id="A0A1H3BZQ8"/>
<dbReference type="OrthoDB" id="9783269at2"/>
<dbReference type="GO" id="GO:0016791">
    <property type="term" value="F:phosphatase activity"/>
    <property type="evidence" value="ECO:0007669"/>
    <property type="project" value="TreeGrafter"/>
</dbReference>
<name>A0A1H3BZQ8_THIRO</name>
<organism evidence="1 2">
    <name type="scientific">Thiocapsa roseopersicina</name>
    <dbReference type="NCBI Taxonomy" id="1058"/>
    <lineage>
        <taxon>Bacteria</taxon>
        <taxon>Pseudomonadati</taxon>
        <taxon>Pseudomonadota</taxon>
        <taxon>Gammaproteobacteria</taxon>
        <taxon>Chromatiales</taxon>
        <taxon>Chromatiaceae</taxon>
        <taxon>Thiocapsa</taxon>
    </lineage>
</organism>